<name>C5EAK1_BIFLI</name>
<dbReference type="PROSITE" id="PS50977">
    <property type="entry name" value="HTH_TETR_2"/>
    <property type="match status" value="1"/>
</dbReference>
<dbReference type="GO" id="GO:0003700">
    <property type="term" value="F:DNA-binding transcription factor activity"/>
    <property type="evidence" value="ECO:0007669"/>
    <property type="project" value="TreeGrafter"/>
</dbReference>
<evidence type="ECO:0000259" key="5">
    <source>
        <dbReference type="PROSITE" id="PS50977"/>
    </source>
</evidence>
<keyword evidence="2 4" id="KW-0238">DNA-binding</keyword>
<evidence type="ECO:0000256" key="2">
    <source>
        <dbReference type="ARBA" id="ARBA00023125"/>
    </source>
</evidence>
<dbReference type="HOGENOM" id="CLU_069356_40_3_11"/>
<dbReference type="EMBL" id="DS990239">
    <property type="protein sequence ID" value="EEQ55045.1"/>
    <property type="molecule type" value="Genomic_DNA"/>
</dbReference>
<proteinExistence type="predicted"/>
<dbReference type="Pfam" id="PF13305">
    <property type="entry name" value="TetR_C_33"/>
    <property type="match status" value="1"/>
</dbReference>
<dbReference type="Gene3D" id="1.10.357.10">
    <property type="entry name" value="Tetracycline Repressor, domain 2"/>
    <property type="match status" value="1"/>
</dbReference>
<dbReference type="AlphaFoldDB" id="C5EAK1"/>
<evidence type="ECO:0000256" key="1">
    <source>
        <dbReference type="ARBA" id="ARBA00023015"/>
    </source>
</evidence>
<dbReference type="GO" id="GO:0000976">
    <property type="term" value="F:transcription cis-regulatory region binding"/>
    <property type="evidence" value="ECO:0007669"/>
    <property type="project" value="TreeGrafter"/>
</dbReference>
<feature type="domain" description="HTH tetR-type" evidence="5">
    <location>
        <begin position="57"/>
        <end position="117"/>
    </location>
</feature>
<dbReference type="PANTHER" id="PTHR30055:SF234">
    <property type="entry name" value="HTH-TYPE TRANSCRIPTIONAL REGULATOR BETI"/>
    <property type="match status" value="1"/>
</dbReference>
<evidence type="ECO:0000313" key="6">
    <source>
        <dbReference type="EMBL" id="EEQ55045.1"/>
    </source>
</evidence>
<dbReference type="InterPro" id="IPR009057">
    <property type="entry name" value="Homeodomain-like_sf"/>
</dbReference>
<dbReference type="InterPro" id="IPR050109">
    <property type="entry name" value="HTH-type_TetR-like_transc_reg"/>
</dbReference>
<dbReference type="SUPFAM" id="SSF46689">
    <property type="entry name" value="Homeodomain-like"/>
    <property type="match status" value="1"/>
</dbReference>
<gene>
    <name evidence="6" type="ORF">BLIG_00996</name>
</gene>
<organism evidence="6">
    <name type="scientific">Bifidobacterium longum subsp. infantis CCUG 52486</name>
    <dbReference type="NCBI Taxonomy" id="537937"/>
    <lineage>
        <taxon>Bacteria</taxon>
        <taxon>Bacillati</taxon>
        <taxon>Actinomycetota</taxon>
        <taxon>Actinomycetes</taxon>
        <taxon>Bifidobacteriales</taxon>
        <taxon>Bifidobacteriaceae</taxon>
        <taxon>Bifidobacterium</taxon>
    </lineage>
</organism>
<dbReference type="Pfam" id="PF00440">
    <property type="entry name" value="TetR_N"/>
    <property type="match status" value="1"/>
</dbReference>
<feature type="DNA-binding region" description="H-T-H motif" evidence="4">
    <location>
        <begin position="80"/>
        <end position="99"/>
    </location>
</feature>
<sequence length="237" mass="26711">MFAMRMPVRLPSGHDDCTYRRSRCDRGHAETAVMACTHPRITDMTQSQPRSKRTPTLEIHGRILDAARRIVERDGVDGLTIRALSAQADVSPTSIYQHIGGKQAVCDALIDTYFTDLREQLIAIDESDPVLRLRRAGIIYREHALDAPGIYALVWMGQASDSAQHCLDAITQIIRYGQAASVFRGDDPHLIASSIWVSIHGFIQFELRSAQPRTRGRERVDRSYGYLLDLLIRGIQR</sequence>
<accession>C5EAK1</accession>
<reference evidence="6" key="1">
    <citation type="submission" date="2008-08" db="EMBL/GenBank/DDBJ databases">
        <title>Annotation of Bifidobacterium longum subsp. infantis CCUG 52486.</title>
        <authorList>
            <consortium name="The Broad Institute Genome Sequencing Platform"/>
            <person name="Gougoulias C."/>
            <person name="Tuohy K.M."/>
            <person name="Gibson G.R."/>
            <person name="Ward D."/>
            <person name="Mehta T."/>
            <person name="Young S."/>
            <person name="Jaffe D."/>
            <person name="Gnerre S."/>
            <person name="Berlin A."/>
            <person name="Heiman D."/>
            <person name="Hepburn T."/>
            <person name="Shea T."/>
            <person name="Sykes S."/>
            <person name="Alvarado L."/>
            <person name="Kodira C."/>
            <person name="Borodovsky M."/>
            <person name="Lander E."/>
            <person name="Galagan J."/>
            <person name="Nusbaum C."/>
            <person name="Birren B."/>
        </authorList>
    </citation>
    <scope>NUCLEOTIDE SEQUENCE [LARGE SCALE GENOMIC DNA]</scope>
    <source>
        <strain evidence="6">CCUG 52486</strain>
    </source>
</reference>
<keyword evidence="3" id="KW-0804">Transcription</keyword>
<protein>
    <submittedName>
        <fullName evidence="6">Transcriptional regulator, TetR family</fullName>
    </submittedName>
</protein>
<keyword evidence="1" id="KW-0805">Transcription regulation</keyword>
<dbReference type="PANTHER" id="PTHR30055">
    <property type="entry name" value="HTH-TYPE TRANSCRIPTIONAL REGULATOR RUTR"/>
    <property type="match status" value="1"/>
</dbReference>
<evidence type="ECO:0000256" key="3">
    <source>
        <dbReference type="ARBA" id="ARBA00023163"/>
    </source>
</evidence>
<dbReference type="Gene3D" id="1.10.10.60">
    <property type="entry name" value="Homeodomain-like"/>
    <property type="match status" value="1"/>
</dbReference>
<dbReference type="InterPro" id="IPR001647">
    <property type="entry name" value="HTH_TetR"/>
</dbReference>
<dbReference type="InterPro" id="IPR025996">
    <property type="entry name" value="MT1864/Rv1816-like_C"/>
</dbReference>
<evidence type="ECO:0000256" key="4">
    <source>
        <dbReference type="PROSITE-ProRule" id="PRU00335"/>
    </source>
</evidence>
<dbReference type="Proteomes" id="UP000005084">
    <property type="component" value="Unassembled WGS sequence"/>
</dbReference>
<dbReference type="InterPro" id="IPR036271">
    <property type="entry name" value="Tet_transcr_reg_TetR-rel_C_sf"/>
</dbReference>
<dbReference type="SUPFAM" id="SSF48498">
    <property type="entry name" value="Tetracyclin repressor-like, C-terminal domain"/>
    <property type="match status" value="1"/>
</dbReference>